<gene>
    <name evidence="1" type="ORF">H4S07_004269</name>
</gene>
<evidence type="ECO:0000313" key="1">
    <source>
        <dbReference type="EMBL" id="KAJ2804262.1"/>
    </source>
</evidence>
<sequence length="128" mass="12597">MKSIATISMFVAAAAAASSTAAPQPTIPSQTLNSAQAAALATLSAAQASLNAMNSQMIVNNQASQFAAIQSQSHAAHSHSGSEDLGDLDSSALEGIESSVGEETKGNGASSLAGSMLALALMAGVAMF</sequence>
<proteinExistence type="predicted"/>
<organism evidence="1 2">
    <name type="scientific">Coemansia furcata</name>
    <dbReference type="NCBI Taxonomy" id="417177"/>
    <lineage>
        <taxon>Eukaryota</taxon>
        <taxon>Fungi</taxon>
        <taxon>Fungi incertae sedis</taxon>
        <taxon>Zoopagomycota</taxon>
        <taxon>Kickxellomycotina</taxon>
        <taxon>Kickxellomycetes</taxon>
        <taxon>Kickxellales</taxon>
        <taxon>Kickxellaceae</taxon>
        <taxon>Coemansia</taxon>
    </lineage>
</organism>
<evidence type="ECO:0000313" key="2">
    <source>
        <dbReference type="Proteomes" id="UP001140096"/>
    </source>
</evidence>
<reference evidence="1" key="1">
    <citation type="submission" date="2022-07" db="EMBL/GenBank/DDBJ databases">
        <title>Phylogenomic reconstructions and comparative analyses of Kickxellomycotina fungi.</title>
        <authorList>
            <person name="Reynolds N.K."/>
            <person name="Stajich J.E."/>
            <person name="Barry K."/>
            <person name="Grigoriev I.V."/>
            <person name="Crous P."/>
            <person name="Smith M.E."/>
        </authorList>
    </citation>
    <scope>NUCLEOTIDE SEQUENCE</scope>
    <source>
        <strain evidence="1">CBS 102833</strain>
    </source>
</reference>
<dbReference type="EMBL" id="JANBUP010001666">
    <property type="protein sequence ID" value="KAJ2804262.1"/>
    <property type="molecule type" value="Genomic_DNA"/>
</dbReference>
<keyword evidence="2" id="KW-1185">Reference proteome</keyword>
<name>A0ACC1L9R0_9FUNG</name>
<accession>A0ACC1L9R0</accession>
<dbReference type="Proteomes" id="UP001140096">
    <property type="component" value="Unassembled WGS sequence"/>
</dbReference>
<comment type="caution">
    <text evidence="1">The sequence shown here is derived from an EMBL/GenBank/DDBJ whole genome shotgun (WGS) entry which is preliminary data.</text>
</comment>
<protein>
    <submittedName>
        <fullName evidence="1">Uncharacterized protein</fullName>
    </submittedName>
</protein>